<proteinExistence type="predicted"/>
<dbReference type="InterPro" id="IPR004360">
    <property type="entry name" value="Glyas_Fos-R_dOase_dom"/>
</dbReference>
<reference evidence="2 3" key="1">
    <citation type="submission" date="2018-05" db="EMBL/GenBank/DDBJ databases">
        <title>Genomic Encyclopedia of Type Strains, Phase IV (KMG-IV): sequencing the most valuable type-strain genomes for metagenomic binning, comparative biology and taxonomic classification.</title>
        <authorList>
            <person name="Goeker M."/>
        </authorList>
    </citation>
    <scope>NUCLEOTIDE SEQUENCE [LARGE SCALE GENOMIC DNA]</scope>
    <source>
        <strain evidence="2 3">DSM 44704</strain>
    </source>
</reference>
<dbReference type="GO" id="GO:0016829">
    <property type="term" value="F:lyase activity"/>
    <property type="evidence" value="ECO:0007669"/>
    <property type="project" value="UniProtKB-KW"/>
</dbReference>
<accession>A0A318KBK2</accession>
<dbReference type="InterPro" id="IPR037523">
    <property type="entry name" value="VOC_core"/>
</dbReference>
<organism evidence="2 3">
    <name type="scientific">Nocardia tenerifensis</name>
    <dbReference type="NCBI Taxonomy" id="228006"/>
    <lineage>
        <taxon>Bacteria</taxon>
        <taxon>Bacillati</taxon>
        <taxon>Actinomycetota</taxon>
        <taxon>Actinomycetes</taxon>
        <taxon>Mycobacteriales</taxon>
        <taxon>Nocardiaceae</taxon>
        <taxon>Nocardia</taxon>
    </lineage>
</organism>
<dbReference type="Proteomes" id="UP000247569">
    <property type="component" value="Unassembled WGS sequence"/>
</dbReference>
<dbReference type="EMBL" id="QJKF01000023">
    <property type="protein sequence ID" value="PXX54758.1"/>
    <property type="molecule type" value="Genomic_DNA"/>
</dbReference>
<dbReference type="AlphaFoldDB" id="A0A318KBK2"/>
<keyword evidence="2" id="KW-0223">Dioxygenase</keyword>
<name>A0A318KBK2_9NOCA</name>
<dbReference type="GO" id="GO:0051213">
    <property type="term" value="F:dioxygenase activity"/>
    <property type="evidence" value="ECO:0007669"/>
    <property type="project" value="UniProtKB-KW"/>
</dbReference>
<comment type="caution">
    <text evidence="2">The sequence shown here is derived from an EMBL/GenBank/DDBJ whole genome shotgun (WGS) entry which is preliminary data.</text>
</comment>
<dbReference type="InterPro" id="IPR029068">
    <property type="entry name" value="Glyas_Bleomycin-R_OHBP_Dase"/>
</dbReference>
<dbReference type="CDD" id="cd06587">
    <property type="entry name" value="VOC"/>
    <property type="match status" value="1"/>
</dbReference>
<keyword evidence="3" id="KW-1185">Reference proteome</keyword>
<dbReference type="Gene3D" id="3.10.180.10">
    <property type="entry name" value="2,3-Dihydroxybiphenyl 1,2-Dioxygenase, domain 1"/>
    <property type="match status" value="1"/>
</dbReference>
<gene>
    <name evidence="2" type="ORF">DFR70_12352</name>
</gene>
<keyword evidence="2" id="KW-0560">Oxidoreductase</keyword>
<evidence type="ECO:0000259" key="1">
    <source>
        <dbReference type="PROSITE" id="PS51819"/>
    </source>
</evidence>
<keyword evidence="2" id="KW-0456">Lyase</keyword>
<dbReference type="SUPFAM" id="SSF54593">
    <property type="entry name" value="Glyoxalase/Bleomycin resistance protein/Dihydroxybiphenyl dioxygenase"/>
    <property type="match status" value="1"/>
</dbReference>
<dbReference type="RefSeq" id="WP_246003211.1">
    <property type="nucleotide sequence ID" value="NZ_QJKF01000023.1"/>
</dbReference>
<dbReference type="PROSITE" id="PS51819">
    <property type="entry name" value="VOC"/>
    <property type="match status" value="1"/>
</dbReference>
<feature type="domain" description="VOC" evidence="1">
    <location>
        <begin position="19"/>
        <end position="161"/>
    </location>
</feature>
<protein>
    <submittedName>
        <fullName evidence="2">Catechol 2,3-dioxygenase-like lactoylglutathione lyase family enzyme</fullName>
    </submittedName>
</protein>
<evidence type="ECO:0000313" key="2">
    <source>
        <dbReference type="EMBL" id="PXX54758.1"/>
    </source>
</evidence>
<dbReference type="Pfam" id="PF00903">
    <property type="entry name" value="Glyoxalase"/>
    <property type="match status" value="1"/>
</dbReference>
<evidence type="ECO:0000313" key="3">
    <source>
        <dbReference type="Proteomes" id="UP000247569"/>
    </source>
</evidence>
<sequence length="166" mass="18812">MSTFATERHPMHGLDIAPRFHHLAIQTDDVDSTIRWYQEFLGATVEWKLDSFSPLTLERLPGIEKLVELKIGGVRFHVFDRAEHSQDGPDPLGYQYQHLGITVDRAEDLVALREQWLKARAATDLQWARDEGPSDIVTDADGMQSLYVVDPNGLEMEFIYFPGAGS</sequence>